<feature type="chain" id="PRO_5047364589" description="Glycoside hydrolase" evidence="1">
    <location>
        <begin position="20"/>
        <end position="292"/>
    </location>
</feature>
<protein>
    <recommendedName>
        <fullName evidence="4">Glycoside hydrolase</fullName>
    </recommendedName>
</protein>
<evidence type="ECO:0000313" key="2">
    <source>
        <dbReference type="EMBL" id="KAL0261998.1"/>
    </source>
</evidence>
<comment type="caution">
    <text evidence="2">The sequence shown here is derived from an EMBL/GenBank/DDBJ whole genome shotgun (WGS) entry which is preliminary data.</text>
</comment>
<name>A0ABR3CMZ2_9PEZI</name>
<dbReference type="RefSeq" id="XP_066635027.1">
    <property type="nucleotide sequence ID" value="XM_066774908.1"/>
</dbReference>
<gene>
    <name evidence="2" type="ORF">SLS55_003433</name>
</gene>
<feature type="signal peptide" evidence="1">
    <location>
        <begin position="1"/>
        <end position="19"/>
    </location>
</feature>
<dbReference type="GeneID" id="92007518"/>
<evidence type="ECO:0000313" key="3">
    <source>
        <dbReference type="Proteomes" id="UP001430584"/>
    </source>
</evidence>
<organism evidence="2 3">
    <name type="scientific">Diplodia seriata</name>
    <dbReference type="NCBI Taxonomy" id="420778"/>
    <lineage>
        <taxon>Eukaryota</taxon>
        <taxon>Fungi</taxon>
        <taxon>Dikarya</taxon>
        <taxon>Ascomycota</taxon>
        <taxon>Pezizomycotina</taxon>
        <taxon>Dothideomycetes</taxon>
        <taxon>Dothideomycetes incertae sedis</taxon>
        <taxon>Botryosphaeriales</taxon>
        <taxon>Botryosphaeriaceae</taxon>
        <taxon>Diplodia</taxon>
    </lineage>
</organism>
<proteinExistence type="predicted"/>
<evidence type="ECO:0000256" key="1">
    <source>
        <dbReference type="SAM" id="SignalP"/>
    </source>
</evidence>
<accession>A0ABR3CMZ2</accession>
<dbReference type="Proteomes" id="UP001430584">
    <property type="component" value="Unassembled WGS sequence"/>
</dbReference>
<dbReference type="Gene3D" id="1.10.530.10">
    <property type="match status" value="1"/>
</dbReference>
<keyword evidence="3" id="KW-1185">Reference proteome</keyword>
<sequence length="292" mass="31091">MVSIRALALAAALFSFAYAAPYSSDQNAPAARAEHLKVDSSPTLTADVPVTLTRRSTGGVVTGGYAVNSINNKDGIGAGSDSYIFYRGDGSTGAGWPSKAKWVSFEDMWNNNKQQILTKSCGWNTWGPDNSAAEMQGIYDAIQQIATETKVDHRFILAVVVQESKGCVRVPTTPNADPNIRNPGLMQCHSGDGTCANTNPCPNSIITQMVREGTAGTNKGDGLAQVINPEAQKTFQNTNPDARVYYAAAKYYNGGSIPPSNNLEDGCCTKCYSSDIANRLTGWISAPSNCNL</sequence>
<reference evidence="2 3" key="1">
    <citation type="submission" date="2024-02" db="EMBL/GenBank/DDBJ databases">
        <title>De novo assembly and annotation of 12 fungi associated with fruit tree decline syndrome in Ontario, Canada.</title>
        <authorList>
            <person name="Sulman M."/>
            <person name="Ellouze W."/>
            <person name="Ilyukhin E."/>
        </authorList>
    </citation>
    <scope>NUCLEOTIDE SEQUENCE [LARGE SCALE GENOMIC DNA]</scope>
    <source>
        <strain evidence="2 3">FDS-637</strain>
    </source>
</reference>
<dbReference type="EMBL" id="JAJVCZ030000003">
    <property type="protein sequence ID" value="KAL0261998.1"/>
    <property type="molecule type" value="Genomic_DNA"/>
</dbReference>
<keyword evidence="1" id="KW-0732">Signal</keyword>
<evidence type="ECO:0008006" key="4">
    <source>
        <dbReference type="Google" id="ProtNLM"/>
    </source>
</evidence>